<accession>F2NIL0</accession>
<dbReference type="InterPro" id="IPR047803">
    <property type="entry name" value="DCD1A/B-like"/>
</dbReference>
<sequence>MKYNLSDSFVLREPGLQIVRLSGPPATLGFSHGQMLGPQIKHLRRQFLSYLSRLSLGVGALPLYLLACLAAWRLRPFIPQPFWEEMSAIAEGARVHLSLIVLINVIDDLLNNIPRCSTFAASLGGNQPPEFILARNLDYPLFTQSMCRLNTVFMLSPSAGQPLISVAWPGYIGVCTGMNASRIALAQLTASSRETSLAGVPTALRNRLGLQDHDSLLGVAARIASQPGTIGNNLLLTAPHDALLLETSSRHTAVRLPVNNILTATNHYQSPAMQALKGKAFRRPPFSPLPLYCFSDEYSFARDRQMQQLLSDGPIDIVQAQHILADPLVANPGDVTSAIFHPNASELYVAQSLTTPVSYGRYRRLSGLFGHQPQVI</sequence>
<dbReference type="AlphaFoldDB" id="F2NIL0"/>
<reference evidence="4" key="2">
    <citation type="submission" date="2011-03" db="EMBL/GenBank/DDBJ databases">
        <title>The complete genome of Desulfobacca acetoxidans DSM 11109.</title>
        <authorList>
            <consortium name="US DOE Joint Genome Institute (JGI-PGF)"/>
            <person name="Lucas S."/>
            <person name="Copeland A."/>
            <person name="Lapidus A."/>
            <person name="Bruce D."/>
            <person name="Goodwin L."/>
            <person name="Pitluck S."/>
            <person name="Peters L."/>
            <person name="Kyrpides N."/>
            <person name="Mavromatis K."/>
            <person name="Ivanova N."/>
            <person name="Ovchinnikova G."/>
            <person name="Teshima H."/>
            <person name="Detter J.C."/>
            <person name="Han C."/>
            <person name="Land M."/>
            <person name="Hauser L."/>
            <person name="Markowitz V."/>
            <person name="Cheng J.-F."/>
            <person name="Hugenholtz P."/>
            <person name="Woyke T."/>
            <person name="Wu D."/>
            <person name="Spring S."/>
            <person name="Schueler E."/>
            <person name="Brambilla E."/>
            <person name="Klenk H.-P."/>
            <person name="Eisen J.A."/>
        </authorList>
    </citation>
    <scope>NUCLEOTIDE SEQUENCE [LARGE SCALE GENOMIC DNA]</scope>
    <source>
        <strain evidence="4">ATCC 700848 / DSM 11109 / ASRB2</strain>
    </source>
</reference>
<dbReference type="KEGG" id="dao:Desac_2670"/>
<protein>
    <recommendedName>
        <fullName evidence="2">Peptidase C45 hydrolase domain-containing protein</fullName>
    </recommendedName>
</protein>
<dbReference type="Gene3D" id="3.60.60.10">
    <property type="entry name" value="Penicillin V Acylase, Chain A"/>
    <property type="match status" value="1"/>
</dbReference>
<evidence type="ECO:0000313" key="3">
    <source>
        <dbReference type="EMBL" id="AEB10485.1"/>
    </source>
</evidence>
<dbReference type="Proteomes" id="UP000000483">
    <property type="component" value="Chromosome"/>
</dbReference>
<evidence type="ECO:0000259" key="2">
    <source>
        <dbReference type="Pfam" id="PF03417"/>
    </source>
</evidence>
<dbReference type="Pfam" id="PF03417">
    <property type="entry name" value="AAT"/>
    <property type="match status" value="1"/>
</dbReference>
<feature type="transmembrane region" description="Helical" evidence="1">
    <location>
        <begin position="50"/>
        <end position="72"/>
    </location>
</feature>
<dbReference type="RefSeq" id="WP_013707594.1">
    <property type="nucleotide sequence ID" value="NC_015388.1"/>
</dbReference>
<dbReference type="PANTHER" id="PTHR35190:SF2">
    <property type="entry name" value="PROTEIN DCD1B"/>
    <property type="match status" value="1"/>
</dbReference>
<proteinExistence type="predicted"/>
<keyword evidence="1" id="KW-0812">Transmembrane</keyword>
<feature type="domain" description="Peptidase C45 hydrolase" evidence="2">
    <location>
        <begin position="132"/>
        <end position="279"/>
    </location>
</feature>
<dbReference type="HOGENOM" id="CLU_735139_0_0_7"/>
<reference evidence="3 4" key="1">
    <citation type="journal article" date="2011" name="Stand. Genomic Sci.">
        <title>Complete genome sequence of the acetate-degrading sulfate reducer Desulfobacca acetoxidans type strain (ASRB2).</title>
        <authorList>
            <person name="Goker M."/>
            <person name="Teshima H."/>
            <person name="Lapidus A."/>
            <person name="Nolan M."/>
            <person name="Lucas S."/>
            <person name="Hammon N."/>
            <person name="Deshpande S."/>
            <person name="Cheng J.F."/>
            <person name="Tapia R."/>
            <person name="Han C."/>
            <person name="Goodwin L."/>
            <person name="Pitluck S."/>
            <person name="Huntemann M."/>
            <person name="Liolios K."/>
            <person name="Ivanova N."/>
            <person name="Pagani I."/>
            <person name="Mavromatis K."/>
            <person name="Ovchinikova G."/>
            <person name="Pati A."/>
            <person name="Chen A."/>
            <person name="Palaniappan K."/>
            <person name="Land M."/>
            <person name="Hauser L."/>
            <person name="Brambilla E.M."/>
            <person name="Rohde M."/>
            <person name="Spring S."/>
            <person name="Detter J.C."/>
            <person name="Woyke T."/>
            <person name="Bristow J."/>
            <person name="Eisen J.A."/>
            <person name="Markowitz V."/>
            <person name="Hugenholtz P."/>
            <person name="Kyrpides N.C."/>
            <person name="Klenk H.P."/>
        </authorList>
    </citation>
    <scope>NUCLEOTIDE SEQUENCE [LARGE SCALE GENOMIC DNA]</scope>
    <source>
        <strain evidence="4">ATCC 700848 / DSM 11109 / ASRB2</strain>
    </source>
</reference>
<keyword evidence="4" id="KW-1185">Reference proteome</keyword>
<dbReference type="PANTHER" id="PTHR35190">
    <property type="entry name" value="PROTEIN DCD1B"/>
    <property type="match status" value="1"/>
</dbReference>
<dbReference type="EMBL" id="CP002629">
    <property type="protein sequence ID" value="AEB10485.1"/>
    <property type="molecule type" value="Genomic_DNA"/>
</dbReference>
<organism evidence="3 4">
    <name type="scientific">Desulfobacca acetoxidans (strain ATCC 700848 / DSM 11109 / ASRB2)</name>
    <dbReference type="NCBI Taxonomy" id="880072"/>
    <lineage>
        <taxon>Bacteria</taxon>
        <taxon>Pseudomonadati</taxon>
        <taxon>Thermodesulfobacteriota</taxon>
        <taxon>Desulfobaccia</taxon>
        <taxon>Desulfobaccales</taxon>
        <taxon>Desulfobaccaceae</taxon>
        <taxon>Desulfobacca</taxon>
    </lineage>
</organism>
<name>F2NIL0_DESAR</name>
<evidence type="ECO:0000313" key="4">
    <source>
        <dbReference type="Proteomes" id="UP000000483"/>
    </source>
</evidence>
<gene>
    <name evidence="3" type="ordered locus">Desac_2670</name>
</gene>
<dbReference type="InterPro" id="IPR047794">
    <property type="entry name" value="C45_proenzyme-like"/>
</dbReference>
<evidence type="ECO:0000256" key="1">
    <source>
        <dbReference type="SAM" id="Phobius"/>
    </source>
</evidence>
<keyword evidence="1" id="KW-1133">Transmembrane helix</keyword>
<dbReference type="InterPro" id="IPR005079">
    <property type="entry name" value="Peptidase_C45_hydrolase"/>
</dbReference>
<dbReference type="NCBIfam" id="NF040521">
    <property type="entry name" value="C45_proenzyme"/>
    <property type="match status" value="1"/>
</dbReference>
<keyword evidence="1" id="KW-0472">Membrane</keyword>
<dbReference type="eggNOG" id="COG3049">
    <property type="taxonomic scope" value="Bacteria"/>
</dbReference>